<accession>A0A9P6J211</accession>
<name>A0A9P6J211_9FUNG</name>
<feature type="region of interest" description="Disordered" evidence="1">
    <location>
        <begin position="104"/>
        <end position="128"/>
    </location>
</feature>
<feature type="compositionally biased region" description="Basic residues" evidence="1">
    <location>
        <begin position="119"/>
        <end position="128"/>
    </location>
</feature>
<evidence type="ECO:0000256" key="1">
    <source>
        <dbReference type="SAM" id="MobiDB-lite"/>
    </source>
</evidence>
<evidence type="ECO:0000313" key="3">
    <source>
        <dbReference type="Proteomes" id="UP000749646"/>
    </source>
</evidence>
<dbReference type="EMBL" id="JAAAHW010006550">
    <property type="protein sequence ID" value="KAF9958662.1"/>
    <property type="molecule type" value="Genomic_DNA"/>
</dbReference>
<proteinExistence type="predicted"/>
<sequence>MAKKDKKGEGTVQNREIFQRMNFLYQAAMYMATITQPQPSSTPGSNSTNALHPTNNTTSTTTNIQQDISERTTTDSSIANAPSGSRDMDMDMNDQNINACAKAPSGATTAAADPEMHPSRKLSRRKKKELLRQRKNKIAMEQISNDEAHHSLTLPHRNRRLHPLFGTARFYASTLREVGRKNVIRIG</sequence>
<dbReference type="OrthoDB" id="128536at2759"/>
<feature type="compositionally biased region" description="Polar residues" evidence="1">
    <location>
        <begin position="36"/>
        <end position="53"/>
    </location>
</feature>
<dbReference type="AlphaFoldDB" id="A0A9P6J211"/>
<feature type="compositionally biased region" description="Low complexity" evidence="1">
    <location>
        <begin position="54"/>
        <end position="63"/>
    </location>
</feature>
<gene>
    <name evidence="2" type="ORF">BGZ65_001275</name>
</gene>
<comment type="caution">
    <text evidence="2">The sequence shown here is derived from an EMBL/GenBank/DDBJ whole genome shotgun (WGS) entry which is preliminary data.</text>
</comment>
<feature type="compositionally biased region" description="Polar residues" evidence="1">
    <location>
        <begin position="74"/>
        <end position="83"/>
    </location>
</feature>
<dbReference type="Proteomes" id="UP000749646">
    <property type="component" value="Unassembled WGS sequence"/>
</dbReference>
<organism evidence="2 3">
    <name type="scientific">Modicella reniformis</name>
    <dbReference type="NCBI Taxonomy" id="1440133"/>
    <lineage>
        <taxon>Eukaryota</taxon>
        <taxon>Fungi</taxon>
        <taxon>Fungi incertae sedis</taxon>
        <taxon>Mucoromycota</taxon>
        <taxon>Mortierellomycotina</taxon>
        <taxon>Mortierellomycetes</taxon>
        <taxon>Mortierellales</taxon>
        <taxon>Mortierellaceae</taxon>
        <taxon>Modicella</taxon>
    </lineage>
</organism>
<feature type="region of interest" description="Disordered" evidence="1">
    <location>
        <begin position="36"/>
        <end position="92"/>
    </location>
</feature>
<reference evidence="2" key="1">
    <citation type="journal article" date="2020" name="Fungal Divers.">
        <title>Resolving the Mortierellaceae phylogeny through synthesis of multi-gene phylogenetics and phylogenomics.</title>
        <authorList>
            <person name="Vandepol N."/>
            <person name="Liber J."/>
            <person name="Desiro A."/>
            <person name="Na H."/>
            <person name="Kennedy M."/>
            <person name="Barry K."/>
            <person name="Grigoriev I.V."/>
            <person name="Miller A.N."/>
            <person name="O'Donnell K."/>
            <person name="Stajich J.E."/>
            <person name="Bonito G."/>
        </authorList>
    </citation>
    <scope>NUCLEOTIDE SEQUENCE</scope>
    <source>
        <strain evidence="2">MES-2147</strain>
    </source>
</reference>
<protein>
    <submittedName>
        <fullName evidence="2">Uncharacterized protein</fullName>
    </submittedName>
</protein>
<keyword evidence="3" id="KW-1185">Reference proteome</keyword>
<evidence type="ECO:0000313" key="2">
    <source>
        <dbReference type="EMBL" id="KAF9958662.1"/>
    </source>
</evidence>